<feature type="compositionally biased region" description="Low complexity" evidence="4">
    <location>
        <begin position="9"/>
        <end position="21"/>
    </location>
</feature>
<feature type="region of interest" description="Disordered" evidence="4">
    <location>
        <begin position="1"/>
        <end position="21"/>
    </location>
</feature>
<dbReference type="AlphaFoldDB" id="A0ABD0UCY7"/>
<evidence type="ECO:0000256" key="3">
    <source>
        <dbReference type="ARBA" id="ARBA00047960"/>
    </source>
</evidence>
<dbReference type="InterPro" id="IPR036282">
    <property type="entry name" value="Glutathione-S-Trfase_C_sf"/>
</dbReference>
<name>A0ABD0UCY7_DENTH</name>
<evidence type="ECO:0000256" key="1">
    <source>
        <dbReference type="ARBA" id="ARBA00012452"/>
    </source>
</evidence>
<dbReference type="SUPFAM" id="SSF52833">
    <property type="entry name" value="Thioredoxin-like"/>
    <property type="match status" value="1"/>
</dbReference>
<gene>
    <name evidence="7" type="ORF">M5K25_018774</name>
</gene>
<proteinExistence type="predicted"/>
<dbReference type="InterPro" id="IPR004045">
    <property type="entry name" value="Glutathione_S-Trfase_N"/>
</dbReference>
<dbReference type="CDD" id="cd03058">
    <property type="entry name" value="GST_N_Tau"/>
    <property type="match status" value="1"/>
</dbReference>
<comment type="caution">
    <text evidence="7">The sequence shown here is derived from an EMBL/GenBank/DDBJ whole genome shotgun (WGS) entry which is preliminary data.</text>
</comment>
<dbReference type="Gene3D" id="1.20.1050.10">
    <property type="match status" value="1"/>
</dbReference>
<dbReference type="Pfam" id="PF13410">
    <property type="entry name" value="GST_C_2"/>
    <property type="match status" value="1"/>
</dbReference>
<feature type="domain" description="GST C-terminal" evidence="6">
    <location>
        <begin position="108"/>
        <end position="242"/>
    </location>
</feature>
<dbReference type="Gene3D" id="3.40.30.10">
    <property type="entry name" value="Glutaredoxin"/>
    <property type="match status" value="1"/>
</dbReference>
<reference evidence="7 8" key="1">
    <citation type="journal article" date="2024" name="Plant Biotechnol. J.">
        <title>Dendrobium thyrsiflorum genome and its molecular insights into genes involved in important horticultural traits.</title>
        <authorList>
            <person name="Chen B."/>
            <person name="Wang J.Y."/>
            <person name="Zheng P.J."/>
            <person name="Li K.L."/>
            <person name="Liang Y.M."/>
            <person name="Chen X.F."/>
            <person name="Zhang C."/>
            <person name="Zhao X."/>
            <person name="He X."/>
            <person name="Zhang G.Q."/>
            <person name="Liu Z.J."/>
            <person name="Xu Q."/>
        </authorList>
    </citation>
    <scope>NUCLEOTIDE SEQUENCE [LARGE SCALE GENOMIC DNA]</scope>
    <source>
        <strain evidence="7">GZMU011</strain>
    </source>
</reference>
<dbReference type="InterPro" id="IPR040079">
    <property type="entry name" value="Glutathione_S-Trfase"/>
</dbReference>
<evidence type="ECO:0000259" key="5">
    <source>
        <dbReference type="PROSITE" id="PS50404"/>
    </source>
</evidence>
<accession>A0ABD0UCY7</accession>
<dbReference type="CDD" id="cd03185">
    <property type="entry name" value="GST_C_Tau"/>
    <property type="match status" value="1"/>
</dbReference>
<keyword evidence="8" id="KW-1185">Reference proteome</keyword>
<dbReference type="Pfam" id="PF02798">
    <property type="entry name" value="GST_N"/>
    <property type="match status" value="1"/>
</dbReference>
<dbReference type="EC" id="2.5.1.18" evidence="1"/>
<dbReference type="SUPFAM" id="SSF47616">
    <property type="entry name" value="GST C-terminal domain-like"/>
    <property type="match status" value="1"/>
</dbReference>
<dbReference type="EMBL" id="JANQDX010000015">
    <property type="protein sequence ID" value="KAL0910694.1"/>
    <property type="molecule type" value="Genomic_DNA"/>
</dbReference>
<evidence type="ECO:0000256" key="4">
    <source>
        <dbReference type="SAM" id="MobiDB-lite"/>
    </source>
</evidence>
<dbReference type="InterPro" id="IPR036249">
    <property type="entry name" value="Thioredoxin-like_sf"/>
</dbReference>
<dbReference type="SFLD" id="SFLDG01152">
    <property type="entry name" value="Main.3:_Omega-_and_Tau-like"/>
    <property type="match status" value="1"/>
</dbReference>
<sequence>MKAVKQKPSSVSPMEKENSSSSSLKLFGSWASSYTHRIQLALKLKNLTFDYIEEDLSHKSPALLLHNPIYQKVPVLVADGRPIPESLLILHFLDEYFPHNPRQLLPKSPHDRAAARFWAHFTDDRLGPAVAAVFASSGDAQVAAVDRFRSELRLVEAELTDGVFAGSRFFSGDQIGFLDIVLGCGSYWLAVFEEVAEVKLVDAVEFPRFHAWLRDFEEQDEVKAIIPSFNELLGYARGLRKILLGGGGGEADNDGGAVAGVEAGDMGNLQK</sequence>
<dbReference type="InterPro" id="IPR045074">
    <property type="entry name" value="GST_C_Tau"/>
</dbReference>
<dbReference type="FunFam" id="1.20.1050.10:FF:000016">
    <property type="entry name" value="Glutathione S-transferase U9"/>
    <property type="match status" value="1"/>
</dbReference>
<evidence type="ECO:0000313" key="8">
    <source>
        <dbReference type="Proteomes" id="UP001552299"/>
    </source>
</evidence>
<feature type="domain" description="GST N-terminal" evidence="5">
    <location>
        <begin position="22"/>
        <end position="101"/>
    </location>
</feature>
<dbReference type="PROSITE" id="PS50405">
    <property type="entry name" value="GST_CTER"/>
    <property type="match status" value="1"/>
</dbReference>
<comment type="catalytic activity">
    <reaction evidence="3">
        <text>RX + glutathione = an S-substituted glutathione + a halide anion + H(+)</text>
        <dbReference type="Rhea" id="RHEA:16437"/>
        <dbReference type="ChEBI" id="CHEBI:15378"/>
        <dbReference type="ChEBI" id="CHEBI:16042"/>
        <dbReference type="ChEBI" id="CHEBI:17792"/>
        <dbReference type="ChEBI" id="CHEBI:57925"/>
        <dbReference type="ChEBI" id="CHEBI:90779"/>
        <dbReference type="EC" id="2.5.1.18"/>
    </reaction>
</comment>
<evidence type="ECO:0000256" key="2">
    <source>
        <dbReference type="ARBA" id="ARBA00022679"/>
    </source>
</evidence>
<dbReference type="PROSITE" id="PS50404">
    <property type="entry name" value="GST_NTER"/>
    <property type="match status" value="1"/>
</dbReference>
<dbReference type="SFLD" id="SFLDG00358">
    <property type="entry name" value="Main_(cytGST)"/>
    <property type="match status" value="1"/>
</dbReference>
<dbReference type="PANTHER" id="PTHR11260">
    <property type="entry name" value="GLUTATHIONE S-TRANSFERASE, GST, SUPERFAMILY, GST DOMAIN CONTAINING"/>
    <property type="match status" value="1"/>
</dbReference>
<dbReference type="InterPro" id="IPR045073">
    <property type="entry name" value="Omega/Tau-like"/>
</dbReference>
<organism evidence="7 8">
    <name type="scientific">Dendrobium thyrsiflorum</name>
    <name type="common">Pinecone-like raceme dendrobium</name>
    <name type="synonym">Orchid</name>
    <dbReference type="NCBI Taxonomy" id="117978"/>
    <lineage>
        <taxon>Eukaryota</taxon>
        <taxon>Viridiplantae</taxon>
        <taxon>Streptophyta</taxon>
        <taxon>Embryophyta</taxon>
        <taxon>Tracheophyta</taxon>
        <taxon>Spermatophyta</taxon>
        <taxon>Magnoliopsida</taxon>
        <taxon>Liliopsida</taxon>
        <taxon>Asparagales</taxon>
        <taxon>Orchidaceae</taxon>
        <taxon>Epidendroideae</taxon>
        <taxon>Malaxideae</taxon>
        <taxon>Dendrobiinae</taxon>
        <taxon>Dendrobium</taxon>
    </lineage>
</organism>
<dbReference type="InterPro" id="IPR010987">
    <property type="entry name" value="Glutathione-S-Trfase_C-like"/>
</dbReference>
<dbReference type="Proteomes" id="UP001552299">
    <property type="component" value="Unassembled WGS sequence"/>
</dbReference>
<protein>
    <recommendedName>
        <fullName evidence="1">glutathione transferase</fullName>
        <ecNumber evidence="1">2.5.1.18</ecNumber>
    </recommendedName>
</protein>
<evidence type="ECO:0000313" key="7">
    <source>
        <dbReference type="EMBL" id="KAL0910694.1"/>
    </source>
</evidence>
<dbReference type="SFLD" id="SFLDS00019">
    <property type="entry name" value="Glutathione_Transferase_(cytos"/>
    <property type="match status" value="1"/>
</dbReference>
<dbReference type="GO" id="GO:0004364">
    <property type="term" value="F:glutathione transferase activity"/>
    <property type="evidence" value="ECO:0007669"/>
    <property type="project" value="UniProtKB-EC"/>
</dbReference>
<dbReference type="GO" id="GO:0009407">
    <property type="term" value="P:toxin catabolic process"/>
    <property type="evidence" value="ECO:0007669"/>
    <property type="project" value="UniProtKB-ARBA"/>
</dbReference>
<dbReference type="PANTHER" id="PTHR11260:SF683">
    <property type="entry name" value="GLUTATHIONE TRANSFERASE"/>
    <property type="match status" value="1"/>
</dbReference>
<keyword evidence="2" id="KW-0808">Transferase</keyword>
<evidence type="ECO:0000259" key="6">
    <source>
        <dbReference type="PROSITE" id="PS50405"/>
    </source>
</evidence>